<organism evidence="2 3">
    <name type="scientific">Yoonia maricola</name>
    <dbReference type="NCBI Taxonomy" id="420999"/>
    <lineage>
        <taxon>Bacteria</taxon>
        <taxon>Pseudomonadati</taxon>
        <taxon>Pseudomonadota</taxon>
        <taxon>Alphaproteobacteria</taxon>
        <taxon>Rhodobacterales</taxon>
        <taxon>Paracoccaceae</taxon>
        <taxon>Yoonia</taxon>
    </lineage>
</organism>
<protein>
    <submittedName>
        <fullName evidence="2">Uncharacterized protein</fullName>
    </submittedName>
</protein>
<proteinExistence type="predicted"/>
<dbReference type="AlphaFoldDB" id="A0A2M8WPE3"/>
<dbReference type="RefSeq" id="WP_100367586.1">
    <property type="nucleotide sequence ID" value="NZ_PGTY01000001.1"/>
</dbReference>
<gene>
    <name evidence="2" type="ORF">BC777_1667</name>
</gene>
<evidence type="ECO:0000313" key="3">
    <source>
        <dbReference type="Proteomes" id="UP000228531"/>
    </source>
</evidence>
<feature type="transmembrane region" description="Helical" evidence="1">
    <location>
        <begin position="72"/>
        <end position="99"/>
    </location>
</feature>
<reference evidence="2 3" key="1">
    <citation type="submission" date="2017-11" db="EMBL/GenBank/DDBJ databases">
        <title>Genomic Encyclopedia of Archaeal and Bacterial Type Strains, Phase II (KMG-II): From Individual Species to Whole Genera.</title>
        <authorList>
            <person name="Goeker M."/>
        </authorList>
    </citation>
    <scope>NUCLEOTIDE SEQUENCE [LARGE SCALE GENOMIC DNA]</scope>
    <source>
        <strain evidence="2 3">DSM 29128</strain>
    </source>
</reference>
<keyword evidence="1" id="KW-0812">Transmembrane</keyword>
<feature type="transmembrane region" description="Helical" evidence="1">
    <location>
        <begin position="105"/>
        <end position="134"/>
    </location>
</feature>
<dbReference type="OrthoDB" id="9851777at2"/>
<evidence type="ECO:0000313" key="2">
    <source>
        <dbReference type="EMBL" id="PJI92805.1"/>
    </source>
</evidence>
<evidence type="ECO:0000256" key="1">
    <source>
        <dbReference type="SAM" id="Phobius"/>
    </source>
</evidence>
<name>A0A2M8WPE3_9RHOB</name>
<comment type="caution">
    <text evidence="2">The sequence shown here is derived from an EMBL/GenBank/DDBJ whole genome shotgun (WGS) entry which is preliminary data.</text>
</comment>
<feature type="transmembrane region" description="Helical" evidence="1">
    <location>
        <begin position="30"/>
        <end position="51"/>
    </location>
</feature>
<accession>A0A2M8WPE3</accession>
<dbReference type="Proteomes" id="UP000228531">
    <property type="component" value="Unassembled WGS sequence"/>
</dbReference>
<dbReference type="EMBL" id="PGTY01000001">
    <property type="protein sequence ID" value="PJI92805.1"/>
    <property type="molecule type" value="Genomic_DNA"/>
</dbReference>
<keyword evidence="3" id="KW-1185">Reference proteome</keyword>
<sequence>MTGAIIVVTFSFYILQFIFALGSWSAGGMMVLVVLVVPPLAAGLFGGMQYARTERRGMRMLSRLACALKSCLAIVFTPLLISFVLILVSIIGSGFGFLFAVPDMAAFLTLAGLIQMGVFTLYGLPAIFIGLTAGQWLQFKRMTR</sequence>
<keyword evidence="1" id="KW-1133">Transmembrane helix</keyword>
<keyword evidence="1" id="KW-0472">Membrane</keyword>